<organism evidence="3 4">
    <name type="scientific">Planoprotostelium fungivorum</name>
    <dbReference type="NCBI Taxonomy" id="1890364"/>
    <lineage>
        <taxon>Eukaryota</taxon>
        <taxon>Amoebozoa</taxon>
        <taxon>Evosea</taxon>
        <taxon>Variosea</taxon>
        <taxon>Cavosteliida</taxon>
        <taxon>Cavosteliaceae</taxon>
        <taxon>Planoprotostelium</taxon>
    </lineage>
</organism>
<keyword evidence="2" id="KW-0472">Membrane</keyword>
<feature type="non-terminal residue" evidence="3">
    <location>
        <position position="1"/>
    </location>
</feature>
<keyword evidence="4" id="KW-1185">Reference proteome</keyword>
<keyword evidence="2" id="KW-1133">Transmembrane helix</keyword>
<dbReference type="AlphaFoldDB" id="A0A2P6MME8"/>
<dbReference type="Proteomes" id="UP000241769">
    <property type="component" value="Unassembled WGS sequence"/>
</dbReference>
<accession>A0A2P6MME8</accession>
<dbReference type="EMBL" id="MDYQ01000777">
    <property type="protein sequence ID" value="PRP72876.1"/>
    <property type="molecule type" value="Genomic_DNA"/>
</dbReference>
<feature type="region of interest" description="Disordered" evidence="1">
    <location>
        <begin position="106"/>
        <end position="154"/>
    </location>
</feature>
<evidence type="ECO:0000313" key="3">
    <source>
        <dbReference type="EMBL" id="PRP72876.1"/>
    </source>
</evidence>
<sequence length="217" mass="23840">EVMSTAILDGVIFAGTTLLGHGWQLCILLVSGKDLQRRSRLETVSETVSVSTSRRNRDRGVSRPVLSLTKPQDETKMRQTSLVSDCLETVSVLFFLFLGDTGNKPFARPRTKSREGGSGTKARWCPGLTDQEGKAGQCEKPSLGPKGARGGTKVGVENGSSGVELSVEFESRALDLIWSGPTWGQIGPRIRSWEPQFDPDMHLVLNEVQKRASRRRE</sequence>
<comment type="caution">
    <text evidence="3">The sequence shown here is derived from an EMBL/GenBank/DDBJ whole genome shotgun (WGS) entry which is preliminary data.</text>
</comment>
<evidence type="ECO:0000256" key="2">
    <source>
        <dbReference type="SAM" id="Phobius"/>
    </source>
</evidence>
<keyword evidence="2" id="KW-0812">Transmembrane</keyword>
<gene>
    <name evidence="3" type="ORF">PROFUN_17086</name>
</gene>
<evidence type="ECO:0000313" key="4">
    <source>
        <dbReference type="Proteomes" id="UP000241769"/>
    </source>
</evidence>
<evidence type="ECO:0000256" key="1">
    <source>
        <dbReference type="SAM" id="MobiDB-lite"/>
    </source>
</evidence>
<proteinExistence type="predicted"/>
<reference evidence="3 4" key="1">
    <citation type="journal article" date="2018" name="Genome Biol. Evol.">
        <title>Multiple Roots of Fruiting Body Formation in Amoebozoa.</title>
        <authorList>
            <person name="Hillmann F."/>
            <person name="Forbes G."/>
            <person name="Novohradska S."/>
            <person name="Ferling I."/>
            <person name="Riege K."/>
            <person name="Groth M."/>
            <person name="Westermann M."/>
            <person name="Marz M."/>
            <person name="Spaller T."/>
            <person name="Winckler T."/>
            <person name="Schaap P."/>
            <person name="Glockner G."/>
        </authorList>
    </citation>
    <scope>NUCLEOTIDE SEQUENCE [LARGE SCALE GENOMIC DNA]</scope>
    <source>
        <strain evidence="3 4">Jena</strain>
    </source>
</reference>
<name>A0A2P6MME8_9EUKA</name>
<dbReference type="InParanoid" id="A0A2P6MME8"/>
<feature type="transmembrane region" description="Helical" evidence="2">
    <location>
        <begin position="6"/>
        <end position="30"/>
    </location>
</feature>
<protein>
    <submittedName>
        <fullName evidence="3">Uncharacterized protein</fullName>
    </submittedName>
</protein>